<comment type="subunit">
    <text evidence="2">Homotrimer.</text>
</comment>
<dbReference type="Proteomes" id="UP000473278">
    <property type="component" value="Unassembled WGS sequence"/>
</dbReference>
<dbReference type="InterPro" id="IPR006130">
    <property type="entry name" value="Asp/Orn_carbamoylTrfase"/>
</dbReference>
<dbReference type="PANTHER" id="PTHR45753:SF3">
    <property type="entry name" value="ORNITHINE TRANSCARBAMYLASE, MITOCHONDRIAL"/>
    <property type="match status" value="1"/>
</dbReference>
<sequence>MKHFTSANDSADPLVLARQTIALKNQKQNFEHLGRSKTLGLVFFNPSLRTRMSTTKAAYDLGLNVLVLNVNGDAWNIEFEDGTVMDGSSQEHVKDAIKVMTGYCDIIGVRTFAELKNREDDYTEPVLNAFLEYSEVPVISLESATLHPLQSLADITTILETDISNPKIAVSWAPHPKALPQAVTNSFLQWIKFIEAEVVVAHPKGYELHEEFTGGFELTNDQSYALDSADFVYVKNWSSYSKYGQRPPVSQNWTITSEKMAATNSGSFMHCLPIRRNVVAEDQVIDNSLIYKQAKNRETAAKTVLKNILEDINE</sequence>
<comment type="function">
    <text evidence="2">Catalyzes the transfer of the carbamoyl group from carbamoyl phosphate to the delta-amino group of N(2)-succinyl-L-ornithine to produce N(2)-succinyl-L-citrulline. Is essential for arginine biosynthesis.</text>
</comment>
<dbReference type="GO" id="GO:0042450">
    <property type="term" value="P:L-arginine biosynthetic process via ornithine"/>
    <property type="evidence" value="ECO:0007669"/>
    <property type="project" value="TreeGrafter"/>
</dbReference>
<feature type="binding site" description="in other chain" evidence="2">
    <location>
        <begin position="271"/>
        <end position="272"/>
    </location>
    <ligand>
        <name>carbamoyl phosphate</name>
        <dbReference type="ChEBI" id="CHEBI:58228"/>
        <note>ligand shared between two neighboring subunits</note>
    </ligand>
</feature>
<dbReference type="PRINTS" id="PR00100">
    <property type="entry name" value="AOTCASE"/>
</dbReference>
<protein>
    <recommendedName>
        <fullName evidence="2">N-succinylornithine carbamoyltransferase</fullName>
        <ecNumber evidence="2">2.1.3.11</ecNumber>
    </recommendedName>
    <alternativeName>
        <fullName evidence="2">N-succinyl-L-ornithine transcarbamylase</fullName>
        <shortName evidence="2">SOTCase</shortName>
    </alternativeName>
</protein>
<dbReference type="Gene3D" id="3.40.50.1370">
    <property type="entry name" value="Aspartate/ornithine carbamoyltransferase"/>
    <property type="match status" value="2"/>
</dbReference>
<dbReference type="SUPFAM" id="SSF53671">
    <property type="entry name" value="Aspartate/ornithine carbamoyltransferase"/>
    <property type="match status" value="1"/>
</dbReference>
<evidence type="ECO:0000259" key="3">
    <source>
        <dbReference type="Pfam" id="PF00185"/>
    </source>
</evidence>
<feature type="binding site" evidence="2">
    <location>
        <position position="275"/>
    </location>
    <ligand>
        <name>N(2)-succinyl-L-ornithine</name>
        <dbReference type="ChEBI" id="CHEBI:58514"/>
    </ligand>
</feature>
<comment type="similarity">
    <text evidence="2">Belongs to the aspartate/ornithine carbamoyltransferase superfamily. SOTCase family.</text>
</comment>
<name>A0A6M1T0Q2_9BACT</name>
<accession>A0A6M1T0Q2</accession>
<dbReference type="PRINTS" id="PR00101">
    <property type="entry name" value="ATCASE"/>
</dbReference>
<evidence type="ECO:0000256" key="2">
    <source>
        <dbReference type="HAMAP-Rule" id="MF_02235"/>
    </source>
</evidence>
<feature type="binding site" description="in other chain" evidence="2">
    <location>
        <begin position="147"/>
        <end position="150"/>
    </location>
    <ligand>
        <name>carbamoyl phosphate</name>
        <dbReference type="ChEBI" id="CHEBI:58228"/>
        <note>ligand shared between two neighboring subunits</note>
    </ligand>
</feature>
<evidence type="ECO:0000313" key="5">
    <source>
        <dbReference type="EMBL" id="NGP77084.1"/>
    </source>
</evidence>
<dbReference type="EC" id="2.1.3.11" evidence="2"/>
<feature type="binding site" evidence="2">
    <location>
        <position position="142"/>
    </location>
    <ligand>
        <name>N(2)-succinyl-L-ornithine</name>
        <dbReference type="ChEBI" id="CHEBI:58514"/>
    </ligand>
</feature>
<feature type="binding site" evidence="2">
    <location>
        <position position="75"/>
    </location>
    <ligand>
        <name>carbamoyl phosphate</name>
        <dbReference type="ChEBI" id="CHEBI:58228"/>
        <note>ligand shared between two neighboring subunits</note>
    </ligand>
</feature>
<dbReference type="GO" id="GO:0004585">
    <property type="term" value="F:ornithine carbamoyltransferase activity"/>
    <property type="evidence" value="ECO:0007669"/>
    <property type="project" value="InterPro"/>
</dbReference>
<dbReference type="InterPro" id="IPR006131">
    <property type="entry name" value="Asp_carbamoyltransf_Asp/Orn-bd"/>
</dbReference>
<dbReference type="AlphaFoldDB" id="A0A6M1T0Q2"/>
<dbReference type="RefSeq" id="WP_165142102.1">
    <property type="nucleotide sequence ID" value="NZ_JAALLT010000003.1"/>
</dbReference>
<evidence type="ECO:0000256" key="1">
    <source>
        <dbReference type="ARBA" id="ARBA00022679"/>
    </source>
</evidence>
<gene>
    <name evidence="2" type="primary">argF'</name>
    <name evidence="5" type="ORF">G3570_10600</name>
</gene>
<comment type="caution">
    <text evidence="5">The sequence shown here is derived from an EMBL/GenBank/DDBJ whole genome shotgun (WGS) entry which is preliminary data.</text>
</comment>
<keyword evidence="1 2" id="KW-0808">Transferase</keyword>
<feature type="binding site" evidence="2">
    <location>
        <position position="235"/>
    </location>
    <ligand>
        <name>N(2)-succinyl-L-ornithine</name>
        <dbReference type="ChEBI" id="CHEBI:58514"/>
    </ligand>
</feature>
<dbReference type="Pfam" id="PF00185">
    <property type="entry name" value="OTCace"/>
    <property type="match status" value="1"/>
</dbReference>
<comment type="pathway">
    <text evidence="2">Amino-acid biosynthesis; L-arginine biosynthesis.</text>
</comment>
<dbReference type="InterPro" id="IPR006132">
    <property type="entry name" value="Asp/Orn_carbamoyltranf_P-bd"/>
</dbReference>
<dbReference type="UniPathway" id="UPA00068"/>
<dbReference type="InterPro" id="IPR036901">
    <property type="entry name" value="Asp/Orn_carbamoylTrfase_sf"/>
</dbReference>
<reference evidence="5 6" key="1">
    <citation type="submission" date="2020-02" db="EMBL/GenBank/DDBJ databases">
        <title>Balneolaceae bacterium YR4-1, complete genome.</title>
        <authorList>
            <person name="Li Y."/>
            <person name="Wu S."/>
        </authorList>
    </citation>
    <scope>NUCLEOTIDE SEQUENCE [LARGE SCALE GENOMIC DNA]</scope>
    <source>
        <strain evidence="5 6">YR4-1</strain>
    </source>
</reference>
<feature type="binding site" description="in other chain" evidence="2">
    <location>
        <position position="110"/>
    </location>
    <ligand>
        <name>carbamoyl phosphate</name>
        <dbReference type="ChEBI" id="CHEBI:58228"/>
        <note>ligand shared between two neighboring subunits</note>
    </ligand>
</feature>
<organism evidence="5 6">
    <name type="scientific">Halalkalibaculum roseum</name>
    <dbReference type="NCBI Taxonomy" id="2709311"/>
    <lineage>
        <taxon>Bacteria</taxon>
        <taxon>Pseudomonadati</taxon>
        <taxon>Balneolota</taxon>
        <taxon>Balneolia</taxon>
        <taxon>Balneolales</taxon>
        <taxon>Balneolaceae</taxon>
        <taxon>Halalkalibaculum</taxon>
    </lineage>
</organism>
<dbReference type="HAMAP" id="MF_02235">
    <property type="entry name" value="SOTCase"/>
    <property type="match status" value="1"/>
</dbReference>
<feature type="binding site" description="in other chain" evidence="2">
    <location>
        <position position="297"/>
    </location>
    <ligand>
        <name>carbamoyl phosphate</name>
        <dbReference type="ChEBI" id="CHEBI:58228"/>
        <note>ligand shared between two neighboring subunits</note>
    </ligand>
</feature>
<comment type="catalytic activity">
    <reaction evidence="2">
        <text>N(2)-succinyl-L-ornithine + carbamoyl phosphate = N(2)-succinyl-L-citrulline + phosphate + H(+)</text>
        <dbReference type="Rhea" id="RHEA:25884"/>
        <dbReference type="ChEBI" id="CHEBI:15378"/>
        <dbReference type="ChEBI" id="CHEBI:43474"/>
        <dbReference type="ChEBI" id="CHEBI:58228"/>
        <dbReference type="ChEBI" id="CHEBI:58514"/>
        <dbReference type="ChEBI" id="CHEBI:58862"/>
        <dbReference type="EC" id="2.1.3.11"/>
    </reaction>
</comment>
<feature type="domain" description="Aspartate/ornithine carbamoyltransferase Asp/Orn-binding" evidence="3">
    <location>
        <begin position="183"/>
        <end position="306"/>
    </location>
</feature>
<evidence type="ECO:0000313" key="6">
    <source>
        <dbReference type="Proteomes" id="UP000473278"/>
    </source>
</evidence>
<keyword evidence="2" id="KW-0055">Arginine biosynthesis</keyword>
<feature type="binding site" evidence="2">
    <location>
        <position position="175"/>
    </location>
    <ligand>
        <name>N(2)-succinyl-L-ornithine</name>
        <dbReference type="ChEBI" id="CHEBI:58514"/>
    </ligand>
</feature>
<dbReference type="InterPro" id="IPR043696">
    <property type="entry name" value="ArgF'-like"/>
</dbReference>
<dbReference type="Pfam" id="PF02729">
    <property type="entry name" value="OTCace_N"/>
    <property type="match status" value="1"/>
</dbReference>
<dbReference type="EMBL" id="JAALLT010000003">
    <property type="protein sequence ID" value="NGP77084.1"/>
    <property type="molecule type" value="Genomic_DNA"/>
</dbReference>
<dbReference type="GO" id="GO:0016597">
    <property type="term" value="F:amino acid binding"/>
    <property type="evidence" value="ECO:0007669"/>
    <property type="project" value="InterPro"/>
</dbReference>
<dbReference type="GO" id="GO:0019240">
    <property type="term" value="P:citrulline biosynthetic process"/>
    <property type="evidence" value="ECO:0007669"/>
    <property type="project" value="TreeGrafter"/>
</dbReference>
<keyword evidence="2" id="KW-0028">Amino-acid biosynthesis</keyword>
<feature type="binding site" description="in other chain" evidence="2">
    <location>
        <begin position="47"/>
        <end position="50"/>
    </location>
    <ligand>
        <name>carbamoyl phosphate</name>
        <dbReference type="ChEBI" id="CHEBI:58228"/>
        <note>ligand shared between two neighboring subunits</note>
    </ligand>
</feature>
<proteinExistence type="inferred from homology"/>
<feature type="domain" description="Aspartate/ornithine carbamoyltransferase carbamoyl-P binding" evidence="4">
    <location>
        <begin position="14"/>
        <end position="160"/>
    </location>
</feature>
<dbReference type="PANTHER" id="PTHR45753">
    <property type="entry name" value="ORNITHINE CARBAMOYLTRANSFERASE, MITOCHONDRIAL"/>
    <property type="match status" value="1"/>
</dbReference>
<evidence type="ECO:0000259" key="4">
    <source>
        <dbReference type="Pfam" id="PF02729"/>
    </source>
</evidence>
<keyword evidence="6" id="KW-1185">Reference proteome</keyword>